<protein>
    <submittedName>
        <fullName evidence="1">L-asparaginase II</fullName>
    </submittedName>
</protein>
<keyword evidence="2" id="KW-1185">Reference proteome</keyword>
<evidence type="ECO:0000313" key="1">
    <source>
        <dbReference type="EMBL" id="AEB11163.1"/>
    </source>
</evidence>
<gene>
    <name evidence="1" type="ordered locus">Marky_0411</name>
</gene>
<name>F2NKX4_MARHT</name>
<sequence>MKAIVYAYRGSLIENRHAVSLVVARPNGTLLAYAGEPGRVGYLRSTAKPFQALALFTTGAAERFSLSAEEIALATASHDGTPKHVEVAAGFLRKLGLGPAHLACGTHPPFSRAARQALKEAGQEPTPLHHNCSGKHAGMLAAALALGASPEGYERPEHPVQQEIRRILTALTGLEEIPHATDGCSVPTFALPLTRAARLMAQLAAPEAAPEAYREGLERVFQAMRQHPDLVAGEGALDTVLMQTLPGVVAKRGADGYYGLALRDTPHGPLGVALKVEDGQNAARAPVVVQLLEALGVKGADGEALAAFRQPVLKNHRGLEVGRLEAELSLAWV</sequence>
<dbReference type="PANTHER" id="PTHR42110">
    <property type="entry name" value="L-ASPARAGINASE, PUTATIVE (AFU_ORTHOLOGUE AFUA_3G11890)-RELATED"/>
    <property type="match status" value="1"/>
</dbReference>
<dbReference type="eggNOG" id="COG4448">
    <property type="taxonomic scope" value="Bacteria"/>
</dbReference>
<dbReference type="KEGG" id="mhd:Marky_0411"/>
<accession>F2NKX4</accession>
<organism evidence="1 2">
    <name type="scientific">Marinithermus hydrothermalis (strain DSM 14884 / JCM 11576 / T1)</name>
    <dbReference type="NCBI Taxonomy" id="869210"/>
    <lineage>
        <taxon>Bacteria</taxon>
        <taxon>Thermotogati</taxon>
        <taxon>Deinococcota</taxon>
        <taxon>Deinococci</taxon>
        <taxon>Thermales</taxon>
        <taxon>Thermaceae</taxon>
        <taxon>Marinithermus</taxon>
    </lineage>
</organism>
<dbReference type="Pfam" id="PF06089">
    <property type="entry name" value="Asparaginase_II"/>
    <property type="match status" value="1"/>
</dbReference>
<dbReference type="InterPro" id="IPR010349">
    <property type="entry name" value="Asparaginase_II"/>
</dbReference>
<dbReference type="Proteomes" id="UP000007030">
    <property type="component" value="Chromosome"/>
</dbReference>
<dbReference type="STRING" id="869210.Marky_0411"/>
<dbReference type="RefSeq" id="WP_013703218.1">
    <property type="nucleotide sequence ID" value="NC_015387.1"/>
</dbReference>
<dbReference type="HOGENOM" id="CLU_062004_0_0_0"/>
<proteinExistence type="predicted"/>
<dbReference type="AlphaFoldDB" id="F2NKX4"/>
<reference evidence="1 2" key="1">
    <citation type="journal article" date="2012" name="Stand. Genomic Sci.">
        <title>Complete genome sequence of the aerobic, heterotroph Marinithermus hydrothermalis type strain (T1(T)) from a deep-sea hydrothermal vent chimney.</title>
        <authorList>
            <person name="Copeland A."/>
            <person name="Gu W."/>
            <person name="Yasawong M."/>
            <person name="Lapidus A."/>
            <person name="Lucas S."/>
            <person name="Deshpande S."/>
            <person name="Pagani I."/>
            <person name="Tapia R."/>
            <person name="Cheng J.F."/>
            <person name="Goodwin L.A."/>
            <person name="Pitluck S."/>
            <person name="Liolios K."/>
            <person name="Ivanova N."/>
            <person name="Mavromatis K."/>
            <person name="Mikhailova N."/>
            <person name="Pati A."/>
            <person name="Chen A."/>
            <person name="Palaniappan K."/>
            <person name="Land M."/>
            <person name="Pan C."/>
            <person name="Brambilla E.M."/>
            <person name="Rohde M."/>
            <person name="Tindall B.J."/>
            <person name="Sikorski J."/>
            <person name="Goker M."/>
            <person name="Detter J.C."/>
            <person name="Bristow J."/>
            <person name="Eisen J.A."/>
            <person name="Markowitz V."/>
            <person name="Hugenholtz P."/>
            <person name="Kyrpides N.C."/>
            <person name="Klenk H.P."/>
            <person name="Woyke T."/>
        </authorList>
    </citation>
    <scope>NUCLEOTIDE SEQUENCE [LARGE SCALE GENOMIC DNA]</scope>
    <source>
        <strain evidence="2">DSM 14884 / JCM 11576 / T1</strain>
    </source>
</reference>
<dbReference type="EMBL" id="CP002630">
    <property type="protein sequence ID" value="AEB11163.1"/>
    <property type="molecule type" value="Genomic_DNA"/>
</dbReference>
<evidence type="ECO:0000313" key="2">
    <source>
        <dbReference type="Proteomes" id="UP000007030"/>
    </source>
</evidence>
<dbReference type="OrthoDB" id="9770793at2"/>
<dbReference type="PANTHER" id="PTHR42110:SF1">
    <property type="entry name" value="L-ASPARAGINASE, PUTATIVE (AFU_ORTHOLOGUE AFUA_3G11890)-RELATED"/>
    <property type="match status" value="1"/>
</dbReference>